<name>A0AAU6Q6R7_9DEIO</name>
<dbReference type="RefSeq" id="WP_339097182.1">
    <property type="nucleotide sequence ID" value="NZ_CP149782.1"/>
</dbReference>
<dbReference type="AlphaFoldDB" id="A0AAU6Q6R7"/>
<proteinExistence type="predicted"/>
<dbReference type="EMBL" id="CP149782">
    <property type="protein sequence ID" value="WYF45847.1"/>
    <property type="molecule type" value="Genomic_DNA"/>
</dbReference>
<protein>
    <submittedName>
        <fullName evidence="1">Uncharacterized protein</fullName>
    </submittedName>
</protein>
<gene>
    <name evidence="1" type="ORF">WDJ50_06965</name>
</gene>
<organism evidence="1">
    <name type="scientific">Deinococcus sp. VB142</name>
    <dbReference type="NCBI Taxonomy" id="3112952"/>
    <lineage>
        <taxon>Bacteria</taxon>
        <taxon>Thermotogati</taxon>
        <taxon>Deinococcota</taxon>
        <taxon>Deinococci</taxon>
        <taxon>Deinococcales</taxon>
        <taxon>Deinococcaceae</taxon>
        <taxon>Deinococcus</taxon>
    </lineage>
</organism>
<evidence type="ECO:0000313" key="1">
    <source>
        <dbReference type="EMBL" id="WYF45847.1"/>
    </source>
</evidence>
<reference evidence="1" key="1">
    <citation type="submission" date="2024-03" db="EMBL/GenBank/DDBJ databases">
        <title>Deinococcus weizhi sp. nov., isolated from human skin.</title>
        <authorList>
            <person name="Wei Z."/>
            <person name="Tian F."/>
            <person name="Yang C."/>
            <person name="Xin L.T."/>
            <person name="Wen Z.J."/>
            <person name="Lan K.C."/>
            <person name="Yu L."/>
            <person name="Zhe W."/>
            <person name="Dan F.D."/>
            <person name="Jun W."/>
            <person name="Rui Z."/>
            <person name="Yong X.J."/>
            <person name="Ting Y."/>
            <person name="Wei X."/>
            <person name="Xu Z.G."/>
            <person name="Xin Z."/>
            <person name="Dong F.G."/>
            <person name="Ni X.M."/>
            <person name="Zheng M.G."/>
            <person name="Chun Y."/>
            <person name="Qian W.X."/>
        </authorList>
    </citation>
    <scope>NUCLEOTIDE SEQUENCE</scope>
    <source>
        <strain evidence="1">VB142</strain>
    </source>
</reference>
<accession>A0AAU6Q6R7</accession>
<sequence length="118" mass="13279">MKWYGASQRRGTLSRLAPDGKDVKAVTLYTHTFVLIEDGRSDEQKQPHYTAVGATPEEAEAMAFAVYQRAMDCNHAMQQKGPMLIECSHCGIQRRVLLPPAPPVAATRKAERRFFNLF</sequence>